<dbReference type="Gene3D" id="3.40.50.300">
    <property type="entry name" value="P-loop containing nucleotide triphosphate hydrolases"/>
    <property type="match status" value="2"/>
</dbReference>
<dbReference type="GO" id="GO:0042626">
    <property type="term" value="F:ATPase-coupled transmembrane transporter activity"/>
    <property type="evidence" value="ECO:0007669"/>
    <property type="project" value="TreeGrafter"/>
</dbReference>
<proteinExistence type="inferred from homology"/>
<dbReference type="GO" id="GO:0016887">
    <property type="term" value="F:ATP hydrolysis activity"/>
    <property type="evidence" value="ECO:0007669"/>
    <property type="project" value="InterPro"/>
</dbReference>
<dbReference type="SMART" id="SM00382">
    <property type="entry name" value="AAA"/>
    <property type="match status" value="1"/>
</dbReference>
<dbReference type="InterPro" id="IPR027417">
    <property type="entry name" value="P-loop_NTPase"/>
</dbReference>
<keyword evidence="4 6" id="KW-0067">ATP-binding</keyword>
<dbReference type="PROSITE" id="PS50893">
    <property type="entry name" value="ABC_TRANSPORTER_2"/>
    <property type="match status" value="1"/>
</dbReference>
<sequence length="384" mass="41698">MVHAGFGVGGGCVAITQIVGQSGSGLTRHLTALYESTAGAVMLTSDPRAHITYLRTTVEEELAFGLEQRGVEVDEMRRRISAIARALNLDDLLGRAPNQLSGGQTRRLALGTVLSLDAPLVLLDDPFAGLDPTSRDAVSRYIHTLAADVVVAGHQAWLGNVDTQYLGQQPVLKLPEPVNQTSLEDQSDFQFPDVVGRNGSATRRWWQFRKLHTNQFEIGPLTLSVPRGGVLWLRGANGTGKTTLMKALVEHDSRIGLMLQDPIDQVIDSRVEQMVPDAQLRAQFDLDGEAHPLDLSQRALRLAQFASVIGADNGQKVEVLCADEPDVGLDITGRSALHAGFASHLQRGGGIVLACHDENFIEELRIYAHVELQEITPRSPHAGR</sequence>
<dbReference type="EMBL" id="CAFW01000105">
    <property type="protein sequence ID" value="CCE56442.1"/>
    <property type="molecule type" value="Genomic_DNA"/>
</dbReference>
<dbReference type="InterPro" id="IPR050095">
    <property type="entry name" value="ECF_ABC_transporter_ATP-bd"/>
</dbReference>
<evidence type="ECO:0000256" key="1">
    <source>
        <dbReference type="ARBA" id="ARBA00005417"/>
    </source>
</evidence>
<dbReference type="InterPro" id="IPR003439">
    <property type="entry name" value="ABC_transporter-like_ATP-bd"/>
</dbReference>
<evidence type="ECO:0000256" key="3">
    <source>
        <dbReference type="ARBA" id="ARBA00022741"/>
    </source>
</evidence>
<protein>
    <submittedName>
        <fullName evidence="6">ABC transporter, ATP-binding subunit</fullName>
    </submittedName>
</protein>
<comment type="similarity">
    <text evidence="1">Belongs to the ABC transporter superfamily.</text>
</comment>
<keyword evidence="2" id="KW-0813">Transport</keyword>
<gene>
    <name evidence="6" type="ORF">CCAS_15010</name>
</gene>
<dbReference type="SUPFAM" id="SSF52540">
    <property type="entry name" value="P-loop containing nucleoside triphosphate hydrolases"/>
    <property type="match status" value="2"/>
</dbReference>
<comment type="caution">
    <text evidence="6">The sequence shown here is derived from an EMBL/GenBank/DDBJ whole genome shotgun (WGS) entry which is preliminary data.</text>
</comment>
<dbReference type="Pfam" id="PF00005">
    <property type="entry name" value="ABC_tran"/>
    <property type="match status" value="1"/>
</dbReference>
<dbReference type="AlphaFoldDB" id="G7I1X7"/>
<evidence type="ECO:0000256" key="4">
    <source>
        <dbReference type="ARBA" id="ARBA00022840"/>
    </source>
</evidence>
<evidence type="ECO:0000256" key="2">
    <source>
        <dbReference type="ARBA" id="ARBA00022448"/>
    </source>
</evidence>
<evidence type="ECO:0000313" key="6">
    <source>
        <dbReference type="EMBL" id="CCE56442.1"/>
    </source>
</evidence>
<dbReference type="PANTHER" id="PTHR43553">
    <property type="entry name" value="HEAVY METAL TRANSPORTER"/>
    <property type="match status" value="1"/>
</dbReference>
<organism evidence="6 7">
    <name type="scientific">Corynebacterium casei UCMA 3821</name>
    <dbReference type="NCBI Taxonomy" id="1110505"/>
    <lineage>
        <taxon>Bacteria</taxon>
        <taxon>Bacillati</taxon>
        <taxon>Actinomycetota</taxon>
        <taxon>Actinomycetes</taxon>
        <taxon>Mycobacteriales</taxon>
        <taxon>Corynebacteriaceae</taxon>
        <taxon>Corynebacterium</taxon>
    </lineage>
</organism>
<name>G7I1X7_9CORY</name>
<dbReference type="InterPro" id="IPR003593">
    <property type="entry name" value="AAA+_ATPase"/>
</dbReference>
<accession>G7I1X7</accession>
<dbReference type="GO" id="GO:0043190">
    <property type="term" value="C:ATP-binding cassette (ABC) transporter complex"/>
    <property type="evidence" value="ECO:0007669"/>
    <property type="project" value="TreeGrafter"/>
</dbReference>
<evidence type="ECO:0000313" key="7">
    <source>
        <dbReference type="Proteomes" id="UP000004840"/>
    </source>
</evidence>
<dbReference type="Proteomes" id="UP000004840">
    <property type="component" value="Unassembled WGS sequence"/>
</dbReference>
<reference evidence="6 7" key="1">
    <citation type="journal article" date="2012" name="J. Bacteriol.">
        <title>Genome Sequence of Corynebacterium casei UCMA 3821, Isolated from a Smear-Ripened Cheese.</title>
        <authorList>
            <person name="Monnet C."/>
            <person name="Loux V."/>
            <person name="Bento P."/>
            <person name="Gibrat J.F."/>
            <person name="Straub C."/>
            <person name="Bonnarme P."/>
            <person name="Landaud S."/>
            <person name="Irlinger F."/>
        </authorList>
    </citation>
    <scope>NUCLEOTIDE SEQUENCE [LARGE SCALE GENOMIC DNA]</scope>
    <source>
        <strain evidence="6 7">UCMA 3821</strain>
    </source>
</reference>
<feature type="domain" description="ABC transporter" evidence="5">
    <location>
        <begin position="2"/>
        <end position="217"/>
    </location>
</feature>
<evidence type="ECO:0000259" key="5">
    <source>
        <dbReference type="PROSITE" id="PS50893"/>
    </source>
</evidence>
<keyword evidence="3" id="KW-0547">Nucleotide-binding</keyword>
<dbReference type="GO" id="GO:0005524">
    <property type="term" value="F:ATP binding"/>
    <property type="evidence" value="ECO:0007669"/>
    <property type="project" value="UniProtKB-KW"/>
</dbReference>